<dbReference type="AlphaFoldDB" id="A0AAJ7U7N5"/>
<dbReference type="Gene3D" id="2.10.90.10">
    <property type="entry name" value="Cystine-knot cytokines"/>
    <property type="match status" value="1"/>
</dbReference>
<evidence type="ECO:0000256" key="2">
    <source>
        <dbReference type="ARBA" id="ARBA00007872"/>
    </source>
</evidence>
<dbReference type="GO" id="GO:0009887">
    <property type="term" value="P:animal organ morphogenesis"/>
    <property type="evidence" value="ECO:0007669"/>
    <property type="project" value="TreeGrafter"/>
</dbReference>
<keyword evidence="3" id="KW-0964">Secreted</keyword>
<evidence type="ECO:0000256" key="4">
    <source>
        <dbReference type="ARBA" id="ARBA00022729"/>
    </source>
</evidence>
<evidence type="ECO:0000256" key="3">
    <source>
        <dbReference type="ARBA" id="ARBA00022525"/>
    </source>
</evidence>
<comment type="similarity">
    <text evidence="2">Belongs to the DAN family.</text>
</comment>
<accession>A0AAJ7U7N5</accession>
<feature type="domain" description="CTCK" evidence="8">
    <location>
        <begin position="97"/>
        <end position="201"/>
    </location>
</feature>
<evidence type="ECO:0000259" key="8">
    <source>
        <dbReference type="SMART" id="SM00041"/>
    </source>
</evidence>
<evidence type="ECO:0000256" key="1">
    <source>
        <dbReference type="ARBA" id="ARBA00004613"/>
    </source>
</evidence>
<dbReference type="InterPro" id="IPR004133">
    <property type="entry name" value="DAN_dom"/>
</dbReference>
<sequence>MPSRVPFPAALMLLPLLLAAAAATASLLASDAREALPETARRVRPRGGEPPSPAKARPNDSAGRRAGLASTKDALASSQEALIVTEKKYLKRDWCKTHPLKQTIGEEGCLGRTIINRFCYGQCNSFYIPRHARRDPSAAAAASSSSSSSSSSSLSFKSCSFCKPHRYTTLTVTLTCPEQQPPVRRKRVQRVKQCRCISVQVND</sequence>
<dbReference type="GO" id="GO:0048018">
    <property type="term" value="F:receptor ligand activity"/>
    <property type="evidence" value="ECO:0007669"/>
    <property type="project" value="TreeGrafter"/>
</dbReference>
<dbReference type="InterPro" id="IPR006207">
    <property type="entry name" value="Cys_knot_C"/>
</dbReference>
<feature type="chain" id="PRO_5042557834" evidence="7">
    <location>
        <begin position="24"/>
        <end position="203"/>
    </location>
</feature>
<name>A0AAJ7U7N5_PETMA</name>
<evidence type="ECO:0000313" key="9">
    <source>
        <dbReference type="Proteomes" id="UP001318040"/>
    </source>
</evidence>
<dbReference type="GO" id="GO:0038098">
    <property type="term" value="P:sequestering of BMP from receptor via BMP binding"/>
    <property type="evidence" value="ECO:0007669"/>
    <property type="project" value="TreeGrafter"/>
</dbReference>
<dbReference type="GO" id="GO:0005615">
    <property type="term" value="C:extracellular space"/>
    <property type="evidence" value="ECO:0007669"/>
    <property type="project" value="TreeGrafter"/>
</dbReference>
<dbReference type="Proteomes" id="UP001318040">
    <property type="component" value="Chromosome 53"/>
</dbReference>
<reference evidence="10" key="1">
    <citation type="submission" date="2025-08" db="UniProtKB">
        <authorList>
            <consortium name="RefSeq"/>
        </authorList>
    </citation>
    <scope>IDENTIFICATION</scope>
    <source>
        <tissue evidence="10">Sperm</tissue>
    </source>
</reference>
<evidence type="ECO:0000313" key="10">
    <source>
        <dbReference type="RefSeq" id="XP_032830175.1"/>
    </source>
</evidence>
<keyword evidence="5" id="KW-1015">Disulfide bond</keyword>
<dbReference type="PANTHER" id="PTHR15283">
    <property type="entry name" value="GREMLIN 1"/>
    <property type="match status" value="1"/>
</dbReference>
<dbReference type="Pfam" id="PF03045">
    <property type="entry name" value="DAN"/>
    <property type="match status" value="1"/>
</dbReference>
<dbReference type="InterPro" id="IPR029034">
    <property type="entry name" value="Cystine-knot_cytokine"/>
</dbReference>
<dbReference type="GO" id="GO:0036122">
    <property type="term" value="F:BMP binding"/>
    <property type="evidence" value="ECO:0007669"/>
    <property type="project" value="TreeGrafter"/>
</dbReference>
<dbReference type="RefSeq" id="XP_032830175.1">
    <property type="nucleotide sequence ID" value="XM_032974284.1"/>
</dbReference>
<organism evidence="9 10">
    <name type="scientific">Petromyzon marinus</name>
    <name type="common">Sea lamprey</name>
    <dbReference type="NCBI Taxonomy" id="7757"/>
    <lineage>
        <taxon>Eukaryota</taxon>
        <taxon>Metazoa</taxon>
        <taxon>Chordata</taxon>
        <taxon>Craniata</taxon>
        <taxon>Vertebrata</taxon>
        <taxon>Cyclostomata</taxon>
        <taxon>Hyperoartia</taxon>
        <taxon>Petromyzontiformes</taxon>
        <taxon>Petromyzontidae</taxon>
        <taxon>Petromyzon</taxon>
    </lineage>
</organism>
<dbReference type="PANTHER" id="PTHR15283:SF4">
    <property type="entry name" value="BURSICON"/>
    <property type="match status" value="1"/>
</dbReference>
<keyword evidence="9" id="KW-1185">Reference proteome</keyword>
<keyword evidence="4 7" id="KW-0732">Signal</keyword>
<comment type="subcellular location">
    <subcellularLocation>
        <location evidence="1">Secreted</location>
    </subcellularLocation>
</comment>
<evidence type="ECO:0000256" key="7">
    <source>
        <dbReference type="SAM" id="SignalP"/>
    </source>
</evidence>
<feature type="signal peptide" evidence="7">
    <location>
        <begin position="1"/>
        <end position="23"/>
    </location>
</feature>
<evidence type="ECO:0000256" key="6">
    <source>
        <dbReference type="SAM" id="MobiDB-lite"/>
    </source>
</evidence>
<proteinExistence type="inferred from homology"/>
<feature type="region of interest" description="Disordered" evidence="6">
    <location>
        <begin position="38"/>
        <end position="73"/>
    </location>
</feature>
<protein>
    <submittedName>
        <fullName evidence="10">Gremlin-2-like</fullName>
    </submittedName>
</protein>
<dbReference type="KEGG" id="pmrn:116953948"/>
<evidence type="ECO:0000256" key="5">
    <source>
        <dbReference type="ARBA" id="ARBA00023157"/>
    </source>
</evidence>
<gene>
    <name evidence="10" type="primary">LOC116953948</name>
</gene>
<dbReference type="SMART" id="SM00041">
    <property type="entry name" value="CT"/>
    <property type="match status" value="1"/>
</dbReference>